<feature type="binding site" evidence="9">
    <location>
        <position position="283"/>
    </location>
    <ligand>
        <name>K(+)</name>
        <dbReference type="ChEBI" id="CHEBI:29103"/>
    </ligand>
</feature>
<feature type="binding site" evidence="9">
    <location>
        <begin position="40"/>
        <end position="44"/>
    </location>
    <ligand>
        <name>substrate</name>
    </ligand>
</feature>
<reference evidence="13" key="1">
    <citation type="journal article" date="2019" name="Int. J. Syst. Evol. Microbiol.">
        <title>The Global Catalogue of Microorganisms (GCM) 10K type strain sequencing project: providing services to taxonomists for standard genome sequencing and annotation.</title>
        <authorList>
            <consortium name="The Broad Institute Genomics Platform"/>
            <consortium name="The Broad Institute Genome Sequencing Center for Infectious Disease"/>
            <person name="Wu L."/>
            <person name="Ma J."/>
        </authorList>
    </citation>
    <scope>NUCLEOTIDE SEQUENCE [LARGE SCALE GENOMIC DNA]</scope>
    <source>
        <strain evidence="13">JCM 16546</strain>
    </source>
</reference>
<feature type="binding site" evidence="9">
    <location>
        <position position="280"/>
    </location>
    <ligand>
        <name>K(+)</name>
        <dbReference type="ChEBI" id="CHEBI:29103"/>
    </ligand>
</feature>
<evidence type="ECO:0000256" key="9">
    <source>
        <dbReference type="HAMAP-Rule" id="MF_01987"/>
    </source>
</evidence>
<feature type="binding site" evidence="9">
    <location>
        <position position="285"/>
    </location>
    <ligand>
        <name>K(+)</name>
        <dbReference type="ChEBI" id="CHEBI:29103"/>
    </ligand>
</feature>
<dbReference type="PANTHER" id="PTHR10584">
    <property type="entry name" value="SUGAR KINASE"/>
    <property type="match status" value="1"/>
</dbReference>
<dbReference type="EMBL" id="BAAAYV010000006">
    <property type="protein sequence ID" value="GAA3656785.1"/>
    <property type="molecule type" value="Genomic_DNA"/>
</dbReference>
<evidence type="ECO:0000256" key="6">
    <source>
        <dbReference type="ARBA" id="ARBA00022842"/>
    </source>
</evidence>
<feature type="binding site" evidence="9">
    <location>
        <begin position="12"/>
        <end position="14"/>
    </location>
    <ligand>
        <name>substrate</name>
    </ligand>
</feature>
<comment type="catalytic activity">
    <reaction evidence="9">
        <text>D-ribose + ATP = D-ribose 5-phosphate + ADP + H(+)</text>
        <dbReference type="Rhea" id="RHEA:13697"/>
        <dbReference type="ChEBI" id="CHEBI:15378"/>
        <dbReference type="ChEBI" id="CHEBI:30616"/>
        <dbReference type="ChEBI" id="CHEBI:47013"/>
        <dbReference type="ChEBI" id="CHEBI:78346"/>
        <dbReference type="ChEBI" id="CHEBI:456216"/>
        <dbReference type="EC" id="2.7.1.15"/>
    </reaction>
</comment>
<evidence type="ECO:0000256" key="10">
    <source>
        <dbReference type="SAM" id="MobiDB-lite"/>
    </source>
</evidence>
<dbReference type="PANTHER" id="PTHR10584:SF166">
    <property type="entry name" value="RIBOKINASE"/>
    <property type="match status" value="1"/>
</dbReference>
<evidence type="ECO:0000256" key="4">
    <source>
        <dbReference type="ARBA" id="ARBA00022777"/>
    </source>
</evidence>
<evidence type="ECO:0000256" key="1">
    <source>
        <dbReference type="ARBA" id="ARBA00022679"/>
    </source>
</evidence>
<feature type="binding site" evidence="9">
    <location>
        <begin position="220"/>
        <end position="225"/>
    </location>
    <ligand>
        <name>ATP</name>
        <dbReference type="ChEBI" id="CHEBI:30616"/>
    </ligand>
</feature>
<evidence type="ECO:0000256" key="7">
    <source>
        <dbReference type="ARBA" id="ARBA00022958"/>
    </source>
</evidence>
<protein>
    <recommendedName>
        <fullName evidence="9">Ribokinase</fullName>
        <shortName evidence="9">RK</shortName>
        <ecNumber evidence="9">2.7.1.15</ecNumber>
    </recommendedName>
</protein>
<dbReference type="Proteomes" id="UP001410795">
    <property type="component" value="Unassembled WGS sequence"/>
</dbReference>
<accession>A0ABP7BED4</accession>
<keyword evidence="4 9" id="KW-0418">Kinase</keyword>
<feature type="domain" description="Carbohydrate kinase PfkB" evidence="11">
    <location>
        <begin position="4"/>
        <end position="292"/>
    </location>
</feature>
<comment type="subcellular location">
    <subcellularLocation>
        <location evidence="9">Cytoplasm</location>
    </subcellularLocation>
</comment>
<keyword evidence="13" id="KW-1185">Reference proteome</keyword>
<dbReference type="SUPFAM" id="SSF53613">
    <property type="entry name" value="Ribokinase-like"/>
    <property type="match status" value="1"/>
</dbReference>
<organism evidence="12 13">
    <name type="scientific">Microbacterium marinilacus</name>
    <dbReference type="NCBI Taxonomy" id="415209"/>
    <lineage>
        <taxon>Bacteria</taxon>
        <taxon>Bacillati</taxon>
        <taxon>Actinomycetota</taxon>
        <taxon>Actinomycetes</taxon>
        <taxon>Micrococcales</taxon>
        <taxon>Microbacteriaceae</taxon>
        <taxon>Microbacterium</taxon>
    </lineage>
</organism>
<dbReference type="EC" id="2.7.1.15" evidence="9"/>
<comment type="activity regulation">
    <text evidence="9">Activated by a monovalent cation that binds near, but not in, the active site. The most likely occupant of the site in vivo is potassium. Ion binding induces a conformational change that may alter substrate affinity.</text>
</comment>
<keyword evidence="2 9" id="KW-0479">Metal-binding</keyword>
<comment type="cofactor">
    <cofactor evidence="9">
        <name>Mg(2+)</name>
        <dbReference type="ChEBI" id="CHEBI:18420"/>
    </cofactor>
    <text evidence="9">Requires a divalent cation, most likely magnesium in vivo, as an electrophilic catalyst to aid phosphoryl group transfer. It is the chelate of the metal and the nucleotide that is the actual substrate.</text>
</comment>
<proteinExistence type="inferred from homology"/>
<feature type="region of interest" description="Disordered" evidence="10">
    <location>
        <begin position="284"/>
        <end position="321"/>
    </location>
</feature>
<evidence type="ECO:0000256" key="3">
    <source>
        <dbReference type="ARBA" id="ARBA00022741"/>
    </source>
</evidence>
<feature type="binding site" evidence="9">
    <location>
        <position position="184"/>
    </location>
    <ligand>
        <name>ATP</name>
        <dbReference type="ChEBI" id="CHEBI:30616"/>
    </ligand>
</feature>
<keyword evidence="7 9" id="KW-0630">Potassium</keyword>
<comment type="caution">
    <text evidence="12">The sequence shown here is derived from an EMBL/GenBank/DDBJ whole genome shotgun (WGS) entry which is preliminary data.</text>
</comment>
<comment type="similarity">
    <text evidence="9">Belongs to the carbohydrate kinase PfkB family. Ribokinase subfamily.</text>
</comment>
<dbReference type="PRINTS" id="PR00990">
    <property type="entry name" value="RIBOKINASE"/>
</dbReference>
<keyword evidence="6 9" id="KW-0460">Magnesium</keyword>
<feature type="binding site" evidence="9">
    <location>
        <position position="289"/>
    </location>
    <ligand>
        <name>K(+)</name>
        <dbReference type="ChEBI" id="CHEBI:29103"/>
    </ligand>
</feature>
<keyword evidence="9" id="KW-0963">Cytoplasm</keyword>
<feature type="binding site" evidence="9">
    <location>
        <position position="140"/>
    </location>
    <ligand>
        <name>substrate</name>
    </ligand>
</feature>
<comment type="subunit">
    <text evidence="9">Homodimer.</text>
</comment>
<evidence type="ECO:0000256" key="2">
    <source>
        <dbReference type="ARBA" id="ARBA00022723"/>
    </source>
</evidence>
<keyword evidence="3 9" id="KW-0547">Nucleotide-binding</keyword>
<dbReference type="InterPro" id="IPR011877">
    <property type="entry name" value="Ribokinase"/>
</dbReference>
<comment type="caution">
    <text evidence="9">Lacks conserved residue(s) required for the propagation of feature annotation.</text>
</comment>
<evidence type="ECO:0000256" key="8">
    <source>
        <dbReference type="ARBA" id="ARBA00023277"/>
    </source>
</evidence>
<dbReference type="InterPro" id="IPR029056">
    <property type="entry name" value="Ribokinase-like"/>
</dbReference>
<feature type="binding site" evidence="9">
    <location>
        <position position="248"/>
    </location>
    <ligand>
        <name>K(+)</name>
        <dbReference type="ChEBI" id="CHEBI:29103"/>
    </ligand>
</feature>
<feature type="binding site" evidence="9">
    <location>
        <begin position="251"/>
        <end position="252"/>
    </location>
    <ligand>
        <name>ATP</name>
        <dbReference type="ChEBI" id="CHEBI:30616"/>
    </ligand>
</feature>
<feature type="active site" description="Proton acceptor" evidence="9">
    <location>
        <position position="252"/>
    </location>
</feature>
<dbReference type="CDD" id="cd01174">
    <property type="entry name" value="ribokinase"/>
    <property type="match status" value="1"/>
</dbReference>
<evidence type="ECO:0000256" key="5">
    <source>
        <dbReference type="ARBA" id="ARBA00022840"/>
    </source>
</evidence>
<evidence type="ECO:0000259" key="11">
    <source>
        <dbReference type="Pfam" id="PF00294"/>
    </source>
</evidence>
<comment type="function">
    <text evidence="9">Catalyzes the phosphorylation of ribose at O-5 in a reaction requiring ATP and magnesium. The resulting D-ribose-5-phosphate can then be used either for sythesis of nucleotides, histidine, and tryptophan, or as a component of the pentose phosphate pathway.</text>
</comment>
<keyword evidence="5 9" id="KW-0067">ATP-binding</keyword>
<feature type="binding site" evidence="9">
    <location>
        <position position="252"/>
    </location>
    <ligand>
        <name>substrate</name>
    </ligand>
</feature>
<evidence type="ECO:0000313" key="12">
    <source>
        <dbReference type="EMBL" id="GAA3656785.1"/>
    </source>
</evidence>
<dbReference type="RefSeq" id="WP_221858625.1">
    <property type="nucleotide sequence ID" value="NZ_BAAAYV010000006.1"/>
</dbReference>
<dbReference type="Pfam" id="PF00294">
    <property type="entry name" value="PfkB"/>
    <property type="match status" value="1"/>
</dbReference>
<keyword evidence="1 9" id="KW-0808">Transferase</keyword>
<keyword evidence="8 9" id="KW-0119">Carbohydrate metabolism</keyword>
<gene>
    <name evidence="9" type="primary">rbsK</name>
    <name evidence="12" type="ORF">GCM10022202_16330</name>
</gene>
<name>A0ABP7BED4_9MICO</name>
<feature type="binding site" evidence="9">
    <location>
        <position position="246"/>
    </location>
    <ligand>
        <name>K(+)</name>
        <dbReference type="ChEBI" id="CHEBI:29103"/>
    </ligand>
</feature>
<evidence type="ECO:0000313" key="13">
    <source>
        <dbReference type="Proteomes" id="UP001410795"/>
    </source>
</evidence>
<sequence>MSAQVLVVGSINADDAVRLARFPGPGETVSARTLTTALGGKGANQAVAAARAGADVRLVGAVGADDGAPLIAALDADGIDTAAVARLDGVPSGRAIVLIDDDAENSIVVVPGANAGIPQETVRTACAALRPGDALLLQHEVPIAVSRLAAELASNAGATVVWNAAPAPTSVDELVGHVDLLLVNEHELAAIADLLGVAAEGTTERIAGVVDATGAGVVCTLGADGAAYRIGDEHGVAPARSVEAVDTTAAGDTFAGYLAALTGLPLADRMRRALDAASLAVTRPGAAPSIPARGEVEGLAARPLDTDPLDTEAPDTEREHP</sequence>
<comment type="pathway">
    <text evidence="9">Carbohydrate metabolism; D-ribose degradation; D-ribose 5-phosphate from beta-D-ribopyranose: step 2/2.</text>
</comment>
<dbReference type="InterPro" id="IPR002139">
    <property type="entry name" value="Ribo/fructo_kinase"/>
</dbReference>
<dbReference type="Gene3D" id="3.40.1190.20">
    <property type="match status" value="1"/>
</dbReference>
<dbReference type="InterPro" id="IPR011611">
    <property type="entry name" value="PfkB_dom"/>
</dbReference>
<dbReference type="HAMAP" id="MF_01987">
    <property type="entry name" value="Ribokinase"/>
    <property type="match status" value="1"/>
</dbReference>